<name>A0A8H4NY84_9HYPO</name>
<protein>
    <recommendedName>
        <fullName evidence="4">C2H2-type domain-containing protein</fullName>
    </recommendedName>
</protein>
<gene>
    <name evidence="2" type="ORF">F53441_4898</name>
</gene>
<evidence type="ECO:0008006" key="4">
    <source>
        <dbReference type="Google" id="ProtNLM"/>
    </source>
</evidence>
<dbReference type="PANTHER" id="PTHR38166">
    <property type="entry name" value="C2H2-TYPE DOMAIN-CONTAINING PROTEIN-RELATED"/>
    <property type="match status" value="1"/>
</dbReference>
<sequence>MSSNQMNIDCKSGTFEPDIFMNGYPPVDGEVPHRDKKQGLSGNGASTASISISRRPRRRSTIPPASSSRALEPVLSFPKDAKSSPQLPIRKISSEPSKKPAREFKAPQKKRGLDDALEDIYDADDSYGQDEDNNDVNKTVETYVCPYYRKDPERHFGCIHHRMPRIPDVKQHLKRRHTSKYSCSRCSKGFVSLELFEDHVRQQNCSTDLSANTYSVSPATQDALKVRFKRGLSTADQWHKIWKLLFGDSEVTQNPYHDGVFKEITGIIQGIWREEGHHIISNLQRTRDIPPICAEHLHTVLLELLAEVGTRFERRSAQTSSKDLFNENESNFKDPIVDTTGPHTSTSSGAGILSTSARPFEGTVAFSDSTMPYLFSGADSVKKICRRSMFSGSQCQQTEMPCPDLLTTELALGSGEPWQWVEPDKESSKGTLIPDDCLEGIGGWFDFGNFEDECLEWL</sequence>
<accession>A0A8H4NY84</accession>
<feature type="compositionally biased region" description="Basic and acidic residues" evidence="1">
    <location>
        <begin position="92"/>
        <end position="114"/>
    </location>
</feature>
<dbReference type="EMBL" id="JAADJG010000195">
    <property type="protein sequence ID" value="KAF4452160.1"/>
    <property type="molecule type" value="Genomic_DNA"/>
</dbReference>
<dbReference type="AlphaFoldDB" id="A0A8H4NY84"/>
<feature type="compositionally biased region" description="Low complexity" evidence="1">
    <location>
        <begin position="61"/>
        <end position="70"/>
    </location>
</feature>
<evidence type="ECO:0000256" key="1">
    <source>
        <dbReference type="SAM" id="MobiDB-lite"/>
    </source>
</evidence>
<keyword evidence="3" id="KW-1185">Reference proteome</keyword>
<dbReference type="Proteomes" id="UP000605986">
    <property type="component" value="Unassembled WGS sequence"/>
</dbReference>
<dbReference type="PANTHER" id="PTHR38166:SF1">
    <property type="entry name" value="C2H2-TYPE DOMAIN-CONTAINING PROTEIN"/>
    <property type="match status" value="1"/>
</dbReference>
<dbReference type="OrthoDB" id="4738706at2759"/>
<evidence type="ECO:0000313" key="3">
    <source>
        <dbReference type="Proteomes" id="UP000605986"/>
    </source>
</evidence>
<proteinExistence type="predicted"/>
<organism evidence="2 3">
    <name type="scientific">Fusarium austroafricanum</name>
    <dbReference type="NCBI Taxonomy" id="2364996"/>
    <lineage>
        <taxon>Eukaryota</taxon>
        <taxon>Fungi</taxon>
        <taxon>Dikarya</taxon>
        <taxon>Ascomycota</taxon>
        <taxon>Pezizomycotina</taxon>
        <taxon>Sordariomycetes</taxon>
        <taxon>Hypocreomycetidae</taxon>
        <taxon>Hypocreales</taxon>
        <taxon>Nectriaceae</taxon>
        <taxon>Fusarium</taxon>
        <taxon>Fusarium concolor species complex</taxon>
    </lineage>
</organism>
<feature type="region of interest" description="Disordered" evidence="1">
    <location>
        <begin position="328"/>
        <end position="352"/>
    </location>
</feature>
<reference evidence="2" key="1">
    <citation type="submission" date="2020-01" db="EMBL/GenBank/DDBJ databases">
        <title>Identification and distribution of gene clusters putatively required for synthesis of sphingolipid metabolism inhibitors in phylogenetically diverse species of the filamentous fungus Fusarium.</title>
        <authorList>
            <person name="Kim H.-S."/>
            <person name="Busman M."/>
            <person name="Brown D.W."/>
            <person name="Divon H."/>
            <person name="Uhlig S."/>
            <person name="Proctor R.H."/>
        </authorList>
    </citation>
    <scope>NUCLEOTIDE SEQUENCE</scope>
    <source>
        <strain evidence="2">NRRL 53441</strain>
    </source>
</reference>
<evidence type="ECO:0000313" key="2">
    <source>
        <dbReference type="EMBL" id="KAF4452160.1"/>
    </source>
</evidence>
<comment type="caution">
    <text evidence="2">The sequence shown here is derived from an EMBL/GenBank/DDBJ whole genome shotgun (WGS) entry which is preliminary data.</text>
</comment>
<feature type="region of interest" description="Disordered" evidence="1">
    <location>
        <begin position="1"/>
        <end position="115"/>
    </location>
</feature>
<feature type="compositionally biased region" description="Polar residues" evidence="1">
    <location>
        <begin position="341"/>
        <end position="352"/>
    </location>
</feature>